<dbReference type="SUPFAM" id="SSF51679">
    <property type="entry name" value="Bacterial luciferase-like"/>
    <property type="match status" value="1"/>
</dbReference>
<dbReference type="InterPro" id="IPR036661">
    <property type="entry name" value="Luciferase-like_sf"/>
</dbReference>
<gene>
    <name evidence="2" type="ORF">DSM104329_01233</name>
</gene>
<evidence type="ECO:0000259" key="1">
    <source>
        <dbReference type="Pfam" id="PF00296"/>
    </source>
</evidence>
<name>A0A9E6XW82_9ACTN</name>
<dbReference type="InterPro" id="IPR019921">
    <property type="entry name" value="Lucif-like_OxRdtase_Rv2161c"/>
</dbReference>
<evidence type="ECO:0000313" key="2">
    <source>
        <dbReference type="EMBL" id="UGS34851.1"/>
    </source>
</evidence>
<proteinExistence type="predicted"/>
<dbReference type="Proteomes" id="UP001162834">
    <property type="component" value="Chromosome"/>
</dbReference>
<evidence type="ECO:0000313" key="3">
    <source>
        <dbReference type="Proteomes" id="UP001162834"/>
    </source>
</evidence>
<sequence>MRFFLYGTYIPANQLVAVARAAEACGFHGITIPDHVVYPHDTATAYPYAPDPETGRTPWDETCDWPDPMVSAGAMLAATERLTILTGIFVLPMRDPLLVAKAASTVAALSPGRFILGAGAGWLREEFEILGFDFDTRGPRSDEAIGALRALWTGERVSHRGRDVTMRPAPPMPIPIYVGGDARPALRRAALLADGILPPLNSQRRTAEHLETIAGLRAEHGRTGPFDYVAAAAGVGTPDGIAEIGALGVESVHVDPFALYVRRYGGLTLDERRAALERYAGEVIAPLAGA</sequence>
<dbReference type="InterPro" id="IPR011251">
    <property type="entry name" value="Luciferase-like_dom"/>
</dbReference>
<feature type="domain" description="Luciferase-like" evidence="1">
    <location>
        <begin position="11"/>
        <end position="232"/>
    </location>
</feature>
<dbReference type="Pfam" id="PF00296">
    <property type="entry name" value="Bac_luciferase"/>
    <property type="match status" value="1"/>
</dbReference>
<dbReference type="PANTHER" id="PTHR43244">
    <property type="match status" value="1"/>
</dbReference>
<protein>
    <recommendedName>
        <fullName evidence="1">Luciferase-like domain-containing protein</fullName>
    </recommendedName>
</protein>
<dbReference type="GO" id="GO:0016705">
    <property type="term" value="F:oxidoreductase activity, acting on paired donors, with incorporation or reduction of molecular oxygen"/>
    <property type="evidence" value="ECO:0007669"/>
    <property type="project" value="InterPro"/>
</dbReference>
<dbReference type="NCBIfam" id="TIGR03619">
    <property type="entry name" value="F420_Rv2161c"/>
    <property type="match status" value="1"/>
</dbReference>
<accession>A0A9E6XW82</accession>
<dbReference type="EMBL" id="CP087164">
    <property type="protein sequence ID" value="UGS34851.1"/>
    <property type="molecule type" value="Genomic_DNA"/>
</dbReference>
<reference evidence="2" key="1">
    <citation type="journal article" date="2022" name="Int. J. Syst. Evol. Microbiol.">
        <title>Pseudomonas aegrilactucae sp. nov. and Pseudomonas morbosilactucae sp. nov., pathogens causing bacterial rot of lettuce in Japan.</title>
        <authorList>
            <person name="Sawada H."/>
            <person name="Fujikawa T."/>
            <person name="Satou M."/>
        </authorList>
    </citation>
    <scope>NUCLEOTIDE SEQUENCE</scope>
    <source>
        <strain evidence="2">0166_1</strain>
    </source>
</reference>
<dbReference type="Gene3D" id="3.20.20.30">
    <property type="entry name" value="Luciferase-like domain"/>
    <property type="match status" value="1"/>
</dbReference>
<organism evidence="2 3">
    <name type="scientific">Capillimicrobium parvum</name>
    <dbReference type="NCBI Taxonomy" id="2884022"/>
    <lineage>
        <taxon>Bacteria</taxon>
        <taxon>Bacillati</taxon>
        <taxon>Actinomycetota</taxon>
        <taxon>Thermoleophilia</taxon>
        <taxon>Solirubrobacterales</taxon>
        <taxon>Capillimicrobiaceae</taxon>
        <taxon>Capillimicrobium</taxon>
    </lineage>
</organism>
<dbReference type="InterPro" id="IPR050564">
    <property type="entry name" value="F420-G6PD/mer"/>
</dbReference>
<dbReference type="PANTHER" id="PTHR43244:SF2">
    <property type="entry name" value="CONSERVED HYPOTHETICAL ALANINE AND PROLINE-RICH PROTEIN"/>
    <property type="match status" value="1"/>
</dbReference>
<dbReference type="AlphaFoldDB" id="A0A9E6XW82"/>
<keyword evidence="3" id="KW-1185">Reference proteome</keyword>
<dbReference type="KEGG" id="sbae:DSM104329_01233"/>
<dbReference type="RefSeq" id="WP_259314517.1">
    <property type="nucleotide sequence ID" value="NZ_CP087164.1"/>
</dbReference>